<comment type="subcellular location">
    <subcellularLocation>
        <location evidence="1">Membrane</location>
        <topology evidence="1">Multi-pass membrane protein</topology>
    </subcellularLocation>
</comment>
<organism evidence="9 10">
    <name type="scientific">Adlercreutzia equolifaciens subsp. celatus</name>
    <dbReference type="NCBI Taxonomy" id="394340"/>
    <lineage>
        <taxon>Bacteria</taxon>
        <taxon>Bacillati</taxon>
        <taxon>Actinomycetota</taxon>
        <taxon>Coriobacteriia</taxon>
        <taxon>Eggerthellales</taxon>
        <taxon>Eggerthellaceae</taxon>
        <taxon>Adlercreutzia</taxon>
    </lineage>
</organism>
<gene>
    <name evidence="9" type="ORF">C1850_01595</name>
</gene>
<dbReference type="InterPro" id="IPR026046">
    <property type="entry name" value="UBIAD1"/>
</dbReference>
<name>A0A369P3G1_9ACTN</name>
<evidence type="ECO:0000256" key="4">
    <source>
        <dbReference type="ARBA" id="ARBA00022679"/>
    </source>
</evidence>
<keyword evidence="4 9" id="KW-0808">Transferase</keyword>
<dbReference type="InterPro" id="IPR044878">
    <property type="entry name" value="UbiA_sf"/>
</dbReference>
<evidence type="ECO:0000313" key="9">
    <source>
        <dbReference type="EMBL" id="RDC46644.1"/>
    </source>
</evidence>
<comment type="pathway">
    <text evidence="2">Quinol/quinone metabolism; menaquinone biosynthesis.</text>
</comment>
<dbReference type="GO" id="GO:0004659">
    <property type="term" value="F:prenyltransferase activity"/>
    <property type="evidence" value="ECO:0007669"/>
    <property type="project" value="InterPro"/>
</dbReference>
<feature type="transmembrane region" description="Helical" evidence="8">
    <location>
        <begin position="29"/>
        <end position="48"/>
    </location>
</feature>
<evidence type="ECO:0000256" key="5">
    <source>
        <dbReference type="ARBA" id="ARBA00022692"/>
    </source>
</evidence>
<evidence type="ECO:0000313" key="10">
    <source>
        <dbReference type="Proteomes" id="UP000253805"/>
    </source>
</evidence>
<comment type="caution">
    <text evidence="9">The sequence shown here is derived from an EMBL/GenBank/DDBJ whole genome shotgun (WGS) entry which is preliminary data.</text>
</comment>
<dbReference type="GO" id="GO:0016020">
    <property type="term" value="C:membrane"/>
    <property type="evidence" value="ECO:0007669"/>
    <property type="project" value="UniProtKB-SubCell"/>
</dbReference>
<keyword evidence="5 8" id="KW-0812">Transmembrane</keyword>
<evidence type="ECO:0000256" key="7">
    <source>
        <dbReference type="ARBA" id="ARBA00023136"/>
    </source>
</evidence>
<feature type="transmembrane region" description="Helical" evidence="8">
    <location>
        <begin position="107"/>
        <end position="126"/>
    </location>
</feature>
<protein>
    <submittedName>
        <fullName evidence="9">Prenyltransferase</fullName>
    </submittedName>
</protein>
<evidence type="ECO:0000256" key="2">
    <source>
        <dbReference type="ARBA" id="ARBA00004863"/>
    </source>
</evidence>
<reference evidence="9 10" key="1">
    <citation type="journal article" date="2018" name="Elife">
        <title>Discovery and characterization of a prevalent human gut bacterial enzyme sufficient for the inactivation of a family of plant toxins.</title>
        <authorList>
            <person name="Koppel N."/>
            <person name="Bisanz J.E."/>
            <person name="Pandelia M.E."/>
            <person name="Turnbaugh P.J."/>
            <person name="Balskus E.P."/>
        </authorList>
    </citation>
    <scope>NUCLEOTIDE SEQUENCE [LARGE SCALE GENOMIC DNA]</scope>
    <source>
        <strain evidence="9 10">OB21 GAM 11</strain>
    </source>
</reference>
<feature type="transmembrane region" description="Helical" evidence="8">
    <location>
        <begin position="54"/>
        <end position="73"/>
    </location>
</feature>
<dbReference type="RefSeq" id="WP_114548356.1">
    <property type="nucleotide sequence ID" value="NZ_PPUT01000002.1"/>
</dbReference>
<dbReference type="Gene3D" id="1.10.357.140">
    <property type="entry name" value="UbiA prenyltransferase"/>
    <property type="match status" value="1"/>
</dbReference>
<keyword evidence="3" id="KW-0474">Menaquinone biosynthesis</keyword>
<keyword evidence="7 8" id="KW-0472">Membrane</keyword>
<evidence type="ECO:0000256" key="3">
    <source>
        <dbReference type="ARBA" id="ARBA00022428"/>
    </source>
</evidence>
<dbReference type="InterPro" id="IPR000537">
    <property type="entry name" value="UbiA_prenyltransferase"/>
</dbReference>
<feature type="transmembrane region" description="Helical" evidence="8">
    <location>
        <begin position="162"/>
        <end position="180"/>
    </location>
</feature>
<dbReference type="GO" id="GO:0042371">
    <property type="term" value="P:vitamin K biosynthetic process"/>
    <property type="evidence" value="ECO:0007669"/>
    <property type="project" value="TreeGrafter"/>
</dbReference>
<dbReference type="GO" id="GO:0009234">
    <property type="term" value="P:menaquinone biosynthetic process"/>
    <property type="evidence" value="ECO:0007669"/>
    <property type="project" value="UniProtKB-UniPathway"/>
</dbReference>
<accession>A0A369P3G1</accession>
<sequence>MGSHTKKNSGGATTPLSPRLALQLAAPHTWPAAIMPVLVAAACALANTGSLDVGMAWLLLLICILMQASVNTFNDYFDFIKGTDTAEDNVEASDSVLVYNDVNPRSALGLAIGFLAVAFLLGLYVIWKAGPVPLVIALIGAVIVVMYSGGKTPLSYLPVGEAVSGIVMGGLIPLACYQVLSGTFTFIALLWATPTIIGVGLIMMTNNTCDIEKDIEASRRTLPVLLGREKARSLYHGLMIVWVVAILAIVAIWFPRGIVVLPFLALGCYPLMMGLWKNPLAAPTRIGAMGQICSVNVALGAFYAASLLL</sequence>
<dbReference type="Pfam" id="PF01040">
    <property type="entry name" value="UbiA"/>
    <property type="match status" value="1"/>
</dbReference>
<dbReference type="PANTHER" id="PTHR13929:SF0">
    <property type="entry name" value="UBIA PRENYLTRANSFERASE DOMAIN-CONTAINING PROTEIN 1"/>
    <property type="match status" value="1"/>
</dbReference>
<keyword evidence="6 8" id="KW-1133">Transmembrane helix</keyword>
<dbReference type="PIRSF" id="PIRSF005355">
    <property type="entry name" value="UBIAD1"/>
    <property type="match status" value="1"/>
</dbReference>
<feature type="transmembrane region" description="Helical" evidence="8">
    <location>
        <begin position="259"/>
        <end position="276"/>
    </location>
</feature>
<dbReference type="AlphaFoldDB" id="A0A369P3G1"/>
<evidence type="ECO:0000256" key="8">
    <source>
        <dbReference type="SAM" id="Phobius"/>
    </source>
</evidence>
<dbReference type="CDD" id="cd13962">
    <property type="entry name" value="PT_UbiA_UBIAD1"/>
    <property type="match status" value="1"/>
</dbReference>
<dbReference type="Proteomes" id="UP000253805">
    <property type="component" value="Unassembled WGS sequence"/>
</dbReference>
<feature type="transmembrane region" description="Helical" evidence="8">
    <location>
        <begin position="288"/>
        <end position="308"/>
    </location>
</feature>
<feature type="transmembrane region" description="Helical" evidence="8">
    <location>
        <begin position="186"/>
        <end position="204"/>
    </location>
</feature>
<dbReference type="PANTHER" id="PTHR13929">
    <property type="entry name" value="1,4-DIHYDROXY-2-NAPHTHOATE OCTAPRENYLTRANSFERASE"/>
    <property type="match status" value="1"/>
</dbReference>
<proteinExistence type="predicted"/>
<evidence type="ECO:0000256" key="1">
    <source>
        <dbReference type="ARBA" id="ARBA00004141"/>
    </source>
</evidence>
<dbReference type="UniPathway" id="UPA00079"/>
<feature type="transmembrane region" description="Helical" evidence="8">
    <location>
        <begin position="132"/>
        <end position="150"/>
    </location>
</feature>
<feature type="transmembrane region" description="Helical" evidence="8">
    <location>
        <begin position="234"/>
        <end position="253"/>
    </location>
</feature>
<evidence type="ECO:0000256" key="6">
    <source>
        <dbReference type="ARBA" id="ARBA00022989"/>
    </source>
</evidence>
<dbReference type="EMBL" id="PPUT01000002">
    <property type="protein sequence ID" value="RDC46644.1"/>
    <property type="molecule type" value="Genomic_DNA"/>
</dbReference>